<comment type="caution">
    <text evidence="1">The sequence shown here is derived from an EMBL/GenBank/DDBJ whole genome shotgun (WGS) entry which is preliminary data.</text>
</comment>
<proteinExistence type="predicted"/>
<dbReference type="AlphaFoldDB" id="A0A1Y2JZU7"/>
<accession>A0A1Y2JZU7</accession>
<dbReference type="EMBL" id="LVJN01000021">
    <property type="protein sequence ID" value="OSM00064.1"/>
    <property type="molecule type" value="Genomic_DNA"/>
</dbReference>
<evidence type="ECO:0000313" key="2">
    <source>
        <dbReference type="Proteomes" id="UP000194003"/>
    </source>
</evidence>
<dbReference type="InterPro" id="IPR043148">
    <property type="entry name" value="TagF_C"/>
</dbReference>
<organism evidence="1 2">
    <name type="scientific">Magnetofaba australis IT-1</name>
    <dbReference type="NCBI Taxonomy" id="1434232"/>
    <lineage>
        <taxon>Bacteria</taxon>
        <taxon>Pseudomonadati</taxon>
        <taxon>Pseudomonadota</taxon>
        <taxon>Magnetococcia</taxon>
        <taxon>Magnetococcales</taxon>
        <taxon>Magnetococcaceae</taxon>
        <taxon>Magnetofaba</taxon>
    </lineage>
</organism>
<evidence type="ECO:0000313" key="1">
    <source>
        <dbReference type="EMBL" id="OSM00064.1"/>
    </source>
</evidence>
<gene>
    <name evidence="1" type="ORF">MAIT1_00484</name>
</gene>
<sequence>MLFVSSDAALQDLEFILPVIYEYARAGSQVELLILHAPRMQHQQFFVQLAERIADRVLYGWRAFDPMPEFLLNRLYDDQFLTAPRNLLGRVYENLAHPLALRSGLSGWRRRGLQAALKRWMQGAHAVFQSHKPEPKTPYNPVMLIDAAAREAGAPLVGYPVAVSAFHGAIAERIADYDLTVLIAPEQAEAFAAQRGLGVLAGGAPKFEAAWRARVNAEWDAFVGEDKPHIPPGKRVILIAMKNDTSFLFNHMDFQQVNREMVESLRGPDVFLVLKPHPRQSMEQVRAVMAGIPAEEYLIDFAPLTYWCARADEVVTLFSGAAVDGLAEGRPPTLYWPMCDAYRDAMADGRIPGFYTSADSDGRIQCQFDAYARVVTEAPLMLEPVDPAPYVAAFTHTFNPEGSAARIRLAVEALPRP</sequence>
<name>A0A1Y2JZU7_9PROT</name>
<dbReference type="Gene3D" id="3.40.50.12580">
    <property type="match status" value="1"/>
</dbReference>
<reference evidence="1 2" key="1">
    <citation type="journal article" date="2016" name="BMC Genomics">
        <title>Combined genomic and structural analyses of a cultured magnetotactic bacterium reveals its niche adaptation to a dynamic environment.</title>
        <authorList>
            <person name="Araujo A.C."/>
            <person name="Morillo V."/>
            <person name="Cypriano J."/>
            <person name="Teixeira L.C."/>
            <person name="Leao P."/>
            <person name="Lyra S."/>
            <person name="Almeida L.G."/>
            <person name="Bazylinski D.A."/>
            <person name="Vasconcellos A.T."/>
            <person name="Abreu F."/>
            <person name="Lins U."/>
        </authorList>
    </citation>
    <scope>NUCLEOTIDE SEQUENCE [LARGE SCALE GENOMIC DNA]</scope>
    <source>
        <strain evidence="1 2">IT-1</strain>
    </source>
</reference>
<keyword evidence="2" id="KW-1185">Reference proteome</keyword>
<protein>
    <submittedName>
        <fullName evidence="1">Uncharacterized protein</fullName>
    </submittedName>
</protein>
<dbReference type="Proteomes" id="UP000194003">
    <property type="component" value="Unassembled WGS sequence"/>
</dbReference>